<protein>
    <submittedName>
        <fullName evidence="4">Deoxynucleoside kinase</fullName>
    </submittedName>
</protein>
<organism evidence="3 4">
    <name type="scientific">Frankliniella occidentalis</name>
    <name type="common">Western flower thrips</name>
    <name type="synonym">Euthrips occidentalis</name>
    <dbReference type="NCBI Taxonomy" id="133901"/>
    <lineage>
        <taxon>Eukaryota</taxon>
        <taxon>Metazoa</taxon>
        <taxon>Ecdysozoa</taxon>
        <taxon>Arthropoda</taxon>
        <taxon>Hexapoda</taxon>
        <taxon>Insecta</taxon>
        <taxon>Pterygota</taxon>
        <taxon>Neoptera</taxon>
        <taxon>Paraneoptera</taxon>
        <taxon>Thysanoptera</taxon>
        <taxon>Terebrantia</taxon>
        <taxon>Thripoidea</taxon>
        <taxon>Thripidae</taxon>
        <taxon>Frankliniella</taxon>
    </lineage>
</organism>
<dbReference type="CDD" id="cd01673">
    <property type="entry name" value="dNK"/>
    <property type="match status" value="1"/>
</dbReference>
<reference evidence="4" key="1">
    <citation type="submission" date="2025-08" db="UniProtKB">
        <authorList>
            <consortium name="RefSeq"/>
        </authorList>
    </citation>
    <scope>IDENTIFICATION</scope>
    <source>
        <tissue evidence="4">Whole organism</tissue>
    </source>
</reference>
<evidence type="ECO:0000256" key="1">
    <source>
        <dbReference type="SAM" id="MobiDB-lite"/>
    </source>
</evidence>
<dbReference type="GO" id="GO:0005739">
    <property type="term" value="C:mitochondrion"/>
    <property type="evidence" value="ECO:0007669"/>
    <property type="project" value="TreeGrafter"/>
</dbReference>
<dbReference type="Pfam" id="PF01712">
    <property type="entry name" value="dNK"/>
    <property type="match status" value="1"/>
</dbReference>
<accession>A0A6J1SUK4</accession>
<keyword evidence="4" id="KW-0808">Transferase</keyword>
<dbReference type="Gene3D" id="3.40.50.300">
    <property type="entry name" value="P-loop containing nucleotide triphosphate hydrolases"/>
    <property type="match status" value="1"/>
</dbReference>
<dbReference type="AlphaFoldDB" id="A0A6J1SUK4"/>
<feature type="compositionally biased region" description="Low complexity" evidence="1">
    <location>
        <begin position="262"/>
        <end position="284"/>
    </location>
</feature>
<dbReference type="RefSeq" id="XP_026284959.1">
    <property type="nucleotide sequence ID" value="XM_026429174.2"/>
</dbReference>
<dbReference type="GO" id="GO:0019136">
    <property type="term" value="F:deoxynucleoside kinase activity"/>
    <property type="evidence" value="ECO:0007669"/>
    <property type="project" value="TreeGrafter"/>
</dbReference>
<feature type="region of interest" description="Disordered" evidence="1">
    <location>
        <begin position="260"/>
        <end position="284"/>
    </location>
</feature>
<proteinExistence type="predicted"/>
<evidence type="ECO:0000313" key="4">
    <source>
        <dbReference type="RefSeq" id="XP_026284959.1"/>
    </source>
</evidence>
<dbReference type="InterPro" id="IPR027417">
    <property type="entry name" value="P-loop_NTPase"/>
</dbReference>
<dbReference type="PANTHER" id="PTHR10513">
    <property type="entry name" value="DEOXYNUCLEOSIDE KINASE"/>
    <property type="match status" value="1"/>
</dbReference>
<evidence type="ECO:0000259" key="2">
    <source>
        <dbReference type="Pfam" id="PF01712"/>
    </source>
</evidence>
<keyword evidence="4" id="KW-0418">Kinase</keyword>
<keyword evidence="3" id="KW-1185">Reference proteome</keyword>
<gene>
    <name evidence="4" type="primary">LOC113210962</name>
</gene>
<dbReference type="GeneID" id="113210962"/>
<dbReference type="SUPFAM" id="SSF52540">
    <property type="entry name" value="P-loop containing nucleoside triphosphate hydrolases"/>
    <property type="match status" value="1"/>
</dbReference>
<dbReference type="PANTHER" id="PTHR10513:SF24">
    <property type="entry name" value="THYMIDINE KINASE 2, MITOCHONDRIAL"/>
    <property type="match status" value="1"/>
</dbReference>
<dbReference type="OrthoDB" id="567086at2759"/>
<dbReference type="FunFam" id="3.40.50.300:FF:001571">
    <property type="entry name" value="Deoxynucleoside kinase"/>
    <property type="match status" value="1"/>
</dbReference>
<dbReference type="KEGG" id="foc:113210962"/>
<evidence type="ECO:0000313" key="3">
    <source>
        <dbReference type="Proteomes" id="UP000504606"/>
    </source>
</evidence>
<sequence>MRSMRSSLVQIGNELLINFGARLSSPFCGRASLSKMARDSKNSKPFTVFVEGNVGSGKTTFLKHFAALDNIVTLTEPVDRWRNVRGQNFLDLMYTDPSRWGITFQTYVQLTMLDLHTKAVESPVKMMERSIFSARYCFVENLHQSGLMPEPDFIALDEWFNWIVKNHDISGNLIIYLRTSPEVVHKRMMARARTEESCVPLEYLEKLHQLHENWLFHRTSFSCPAPVVVIDANQDLSLMSAEFSNCEAKIADALAKNQNQRNIPSSPSKINIPSSSPVKVVSRS</sequence>
<name>A0A6J1SUK4_FRAOC</name>
<dbReference type="InterPro" id="IPR031314">
    <property type="entry name" value="DNK_dom"/>
</dbReference>
<dbReference type="Proteomes" id="UP000504606">
    <property type="component" value="Unplaced"/>
</dbReference>
<feature type="domain" description="Deoxynucleoside kinase" evidence="2">
    <location>
        <begin position="49"/>
        <end position="246"/>
    </location>
</feature>
<dbReference type="InterPro" id="IPR050566">
    <property type="entry name" value="Deoxyribonucleoside_kinase"/>
</dbReference>